<evidence type="ECO:0000256" key="6">
    <source>
        <dbReference type="ARBA" id="ARBA00022989"/>
    </source>
</evidence>
<dbReference type="GO" id="GO:0022857">
    <property type="term" value="F:transmembrane transporter activity"/>
    <property type="evidence" value="ECO:0007669"/>
    <property type="project" value="InterPro"/>
</dbReference>
<proteinExistence type="inferred from homology"/>
<dbReference type="AlphaFoldDB" id="A0A8S1MFH5"/>
<keyword evidence="5 8" id="KW-0812">Transmembrane</keyword>
<dbReference type="OMA" id="GTLMWGY"/>
<sequence length="481" mass="54456">MFASSIAEVTKKRILMFVLCFFQYAFIHCCRSTWSYVSGRMVGEDYFTKQYLGYINFSFLFCYGFAISILGQFGDRMSLKVFILAGTFTSCLVFTLIGVMIQIEVKHNYVYLILQIINGISQSTAWCGVLAILNNWFVTDKKVILMGYFAACPNVGNILGDVYSGVLIGKDDLSLYAPIYLAGFSLFIMNVLDTFLLENAPPEDMKRLMIEEYEKKKQANQQQPQLMISMIEKKYEENLDQYLDYQRKSSRIQYQNGASQIVVKQENEQINQLNYFNAWFVPNVALYAFAFGCVKAVYYILGFWLPNYLDSKNVKDVAWITAMIDLGSIPGGILICLIGYYFNKRAVITVPSLWIGTIIMISVSFSGAFKHEIAGYMCLIFLTGLFIGGCYNNISTAMTVELSNQPELKNSKSATSTVVSVIMGYAAMFAAINQLIVPYVEKRLFVYCSALSIIGGVFLIPLIINEVKRNKQMSQSQLKTY</sequence>
<feature type="transmembrane region" description="Helical" evidence="8">
    <location>
        <begin position="109"/>
        <end position="133"/>
    </location>
</feature>
<dbReference type="PANTHER" id="PTHR43184:SF12">
    <property type="entry name" value="SUGAR PHOSPHATE EXCHANGER 3"/>
    <property type="match status" value="1"/>
</dbReference>
<keyword evidence="3" id="KW-0813">Transport</keyword>
<name>A0A8S1MFH5_PARPR</name>
<dbReference type="PANTHER" id="PTHR43184">
    <property type="entry name" value="MAJOR FACILITATOR SUPERFAMILY TRANSPORTER 16, ISOFORM B"/>
    <property type="match status" value="1"/>
</dbReference>
<protein>
    <recommendedName>
        <fullName evidence="11">Major facilitator superfamily (MFS) profile domain-containing protein</fullName>
    </recommendedName>
</protein>
<dbReference type="Proteomes" id="UP000688137">
    <property type="component" value="Unassembled WGS sequence"/>
</dbReference>
<comment type="caution">
    <text evidence="9">The sequence shown here is derived from an EMBL/GenBank/DDBJ whole genome shotgun (WGS) entry which is preliminary data.</text>
</comment>
<dbReference type="Pfam" id="PF07690">
    <property type="entry name" value="MFS_1"/>
    <property type="match status" value="1"/>
</dbReference>
<feature type="transmembrane region" description="Helical" evidence="8">
    <location>
        <begin position="82"/>
        <end position="103"/>
    </location>
</feature>
<keyword evidence="4" id="KW-0762">Sugar transport</keyword>
<feature type="transmembrane region" description="Helical" evidence="8">
    <location>
        <begin position="175"/>
        <end position="197"/>
    </location>
</feature>
<evidence type="ECO:0000313" key="10">
    <source>
        <dbReference type="Proteomes" id="UP000688137"/>
    </source>
</evidence>
<dbReference type="PIRSF" id="PIRSF002808">
    <property type="entry name" value="Hexose_phosphate_transp"/>
    <property type="match status" value="1"/>
</dbReference>
<dbReference type="EMBL" id="CAJJDM010000057">
    <property type="protein sequence ID" value="CAD8076255.1"/>
    <property type="molecule type" value="Genomic_DNA"/>
</dbReference>
<feature type="transmembrane region" description="Helical" evidence="8">
    <location>
        <begin position="373"/>
        <end position="394"/>
    </location>
</feature>
<evidence type="ECO:0000256" key="5">
    <source>
        <dbReference type="ARBA" id="ARBA00022692"/>
    </source>
</evidence>
<feature type="transmembrane region" description="Helical" evidence="8">
    <location>
        <begin position="444"/>
        <end position="464"/>
    </location>
</feature>
<feature type="transmembrane region" description="Helical" evidence="8">
    <location>
        <begin position="317"/>
        <end position="340"/>
    </location>
</feature>
<gene>
    <name evidence="9" type="ORF">PPRIM_AZ9-3.1.T0560014</name>
</gene>
<feature type="transmembrane region" description="Helical" evidence="8">
    <location>
        <begin position="145"/>
        <end position="169"/>
    </location>
</feature>
<evidence type="ECO:0008006" key="11">
    <source>
        <dbReference type="Google" id="ProtNLM"/>
    </source>
</evidence>
<accession>A0A8S1MFH5</accession>
<evidence type="ECO:0000313" key="9">
    <source>
        <dbReference type="EMBL" id="CAD8076255.1"/>
    </source>
</evidence>
<evidence type="ECO:0000256" key="4">
    <source>
        <dbReference type="ARBA" id="ARBA00022597"/>
    </source>
</evidence>
<evidence type="ECO:0000256" key="2">
    <source>
        <dbReference type="ARBA" id="ARBA00009598"/>
    </source>
</evidence>
<comment type="subcellular location">
    <subcellularLocation>
        <location evidence="1">Membrane</location>
        <topology evidence="1">Multi-pass membrane protein</topology>
    </subcellularLocation>
</comment>
<keyword evidence="6 8" id="KW-1133">Transmembrane helix</keyword>
<dbReference type="InterPro" id="IPR000849">
    <property type="entry name" value="Sugar_P_transporter"/>
</dbReference>
<comment type="similarity">
    <text evidence="2">Belongs to the major facilitator superfamily. Organophosphate:Pi antiporter (OPA) (TC 2.A.1.4) family.</text>
</comment>
<feature type="transmembrane region" description="Helical" evidence="8">
    <location>
        <begin position="414"/>
        <end position="432"/>
    </location>
</feature>
<reference evidence="9" key="1">
    <citation type="submission" date="2021-01" db="EMBL/GenBank/DDBJ databases">
        <authorList>
            <consortium name="Genoscope - CEA"/>
            <person name="William W."/>
        </authorList>
    </citation>
    <scope>NUCLEOTIDE SEQUENCE</scope>
</reference>
<keyword evidence="7 8" id="KW-0472">Membrane</keyword>
<feature type="transmembrane region" description="Helical" evidence="8">
    <location>
        <begin position="51"/>
        <end position="70"/>
    </location>
</feature>
<feature type="transmembrane region" description="Helical" evidence="8">
    <location>
        <begin position="347"/>
        <end position="367"/>
    </location>
</feature>
<feature type="transmembrane region" description="Helical" evidence="8">
    <location>
        <begin position="284"/>
        <end position="305"/>
    </location>
</feature>
<evidence type="ECO:0000256" key="8">
    <source>
        <dbReference type="SAM" id="Phobius"/>
    </source>
</evidence>
<dbReference type="GO" id="GO:0005789">
    <property type="term" value="C:endoplasmic reticulum membrane"/>
    <property type="evidence" value="ECO:0007669"/>
    <property type="project" value="TreeGrafter"/>
</dbReference>
<evidence type="ECO:0000256" key="1">
    <source>
        <dbReference type="ARBA" id="ARBA00004141"/>
    </source>
</evidence>
<keyword evidence="10" id="KW-1185">Reference proteome</keyword>
<evidence type="ECO:0000256" key="7">
    <source>
        <dbReference type="ARBA" id="ARBA00023136"/>
    </source>
</evidence>
<organism evidence="9 10">
    <name type="scientific">Paramecium primaurelia</name>
    <dbReference type="NCBI Taxonomy" id="5886"/>
    <lineage>
        <taxon>Eukaryota</taxon>
        <taxon>Sar</taxon>
        <taxon>Alveolata</taxon>
        <taxon>Ciliophora</taxon>
        <taxon>Intramacronucleata</taxon>
        <taxon>Oligohymenophorea</taxon>
        <taxon>Peniculida</taxon>
        <taxon>Parameciidae</taxon>
        <taxon>Paramecium</taxon>
    </lineage>
</organism>
<evidence type="ECO:0000256" key="3">
    <source>
        <dbReference type="ARBA" id="ARBA00022448"/>
    </source>
</evidence>
<dbReference type="InterPro" id="IPR011701">
    <property type="entry name" value="MFS"/>
</dbReference>